<organism evidence="1 2">
    <name type="scientific">Skeletonema marinoi</name>
    <dbReference type="NCBI Taxonomy" id="267567"/>
    <lineage>
        <taxon>Eukaryota</taxon>
        <taxon>Sar</taxon>
        <taxon>Stramenopiles</taxon>
        <taxon>Ochrophyta</taxon>
        <taxon>Bacillariophyta</taxon>
        <taxon>Coscinodiscophyceae</taxon>
        <taxon>Thalassiosirophycidae</taxon>
        <taxon>Thalassiosirales</taxon>
        <taxon>Skeletonemataceae</taxon>
        <taxon>Skeletonema</taxon>
        <taxon>Skeletonema marinoi-dohrnii complex</taxon>
    </lineage>
</organism>
<dbReference type="GO" id="GO:0008097">
    <property type="term" value="F:5S rRNA binding"/>
    <property type="evidence" value="ECO:0007669"/>
    <property type="project" value="TreeGrafter"/>
</dbReference>
<name>A0AAD9DB45_9STRA</name>
<dbReference type="SUPFAM" id="SSF50715">
    <property type="entry name" value="Ribosomal protein L25-like"/>
    <property type="match status" value="1"/>
</dbReference>
<protein>
    <submittedName>
        <fullName evidence="1">Uncharacterized protein</fullName>
    </submittedName>
</protein>
<dbReference type="PANTHER" id="PTHR33284">
    <property type="entry name" value="RIBOSOMAL PROTEIN L25/GLN-TRNA SYNTHETASE, ANTI-CODON-BINDING DOMAIN-CONTAINING PROTEIN"/>
    <property type="match status" value="1"/>
</dbReference>
<gene>
    <name evidence="1" type="ORF">QTG54_009831</name>
</gene>
<reference evidence="1" key="1">
    <citation type="submission" date="2023-06" db="EMBL/GenBank/DDBJ databases">
        <title>Survivors Of The Sea: Transcriptome response of Skeletonema marinoi to long-term dormancy.</title>
        <authorList>
            <person name="Pinder M.I.M."/>
            <person name="Kourtchenko O."/>
            <person name="Robertson E.K."/>
            <person name="Larsson T."/>
            <person name="Maumus F."/>
            <person name="Osuna-Cruz C.M."/>
            <person name="Vancaester E."/>
            <person name="Stenow R."/>
            <person name="Vandepoele K."/>
            <person name="Ploug H."/>
            <person name="Bruchert V."/>
            <person name="Godhe A."/>
            <person name="Topel M."/>
        </authorList>
    </citation>
    <scope>NUCLEOTIDE SEQUENCE</scope>
    <source>
        <strain evidence="1">R05AC</strain>
    </source>
</reference>
<proteinExistence type="predicted"/>
<dbReference type="InterPro" id="IPR011035">
    <property type="entry name" value="Ribosomal_bL25/Gln-tRNA_synth"/>
</dbReference>
<dbReference type="EMBL" id="JATAAI010000018">
    <property type="protein sequence ID" value="KAK1739288.1"/>
    <property type="molecule type" value="Genomic_DNA"/>
</dbReference>
<comment type="caution">
    <text evidence="1">The sequence shown here is derived from an EMBL/GenBank/DDBJ whole genome shotgun (WGS) entry which is preliminary data.</text>
</comment>
<dbReference type="InterPro" id="IPR020930">
    <property type="entry name" value="Ribosomal_uL5_bac-type"/>
</dbReference>
<dbReference type="GO" id="GO:0022625">
    <property type="term" value="C:cytosolic large ribosomal subunit"/>
    <property type="evidence" value="ECO:0007669"/>
    <property type="project" value="TreeGrafter"/>
</dbReference>
<dbReference type="PANTHER" id="PTHR33284:SF1">
    <property type="entry name" value="RIBOSOMAL PROTEIN L25_GLN-TRNA SYNTHETASE, ANTI-CODON-BINDING DOMAIN-CONTAINING PROTEIN"/>
    <property type="match status" value="1"/>
</dbReference>
<evidence type="ECO:0000313" key="1">
    <source>
        <dbReference type="EMBL" id="KAK1739288.1"/>
    </source>
</evidence>
<accession>A0AAD9DB45</accession>
<dbReference type="Proteomes" id="UP001224775">
    <property type="component" value="Unassembled WGS sequence"/>
</dbReference>
<keyword evidence="2" id="KW-1185">Reference proteome</keyword>
<dbReference type="GO" id="GO:0003735">
    <property type="term" value="F:structural constituent of ribosome"/>
    <property type="evidence" value="ECO:0007669"/>
    <property type="project" value="InterPro"/>
</dbReference>
<evidence type="ECO:0000313" key="2">
    <source>
        <dbReference type="Proteomes" id="UP001224775"/>
    </source>
</evidence>
<sequence length="370" mass="41721">MIKMAPPLLRQAVIQSRLAARLSKRATTVVHHQRAMMMCTSSSATPPLYAQPNQYVTGVTNDQLEANQAMRDWYNANFPSWKEDPETIIATDPSLIENSTEEETENDSDEEELITNPHAITLPEELSKRNIRPLVAYLRDPDNETGTRNCDRLRYPGPNDDDFPLVPGILHGSDPTANILSIDPSSKVLVKTPWFEIQRELDRYASGRNGSFENRVYALTIFPSEDAYVGYHKSVRQLNKDDTTYHLDEETMTVTEIPGAPPEVLPDRTPIVENVLVIPADLQLHPVAHAALCVNFIRYHAMKPIKIPIRTINEEESPAMKKGGFIAFVNTFVECLVEEGGVIPERIELECTGLRQKDVVRRERLIIPEG</sequence>
<dbReference type="AlphaFoldDB" id="A0AAD9DB45"/>
<dbReference type="GO" id="GO:0006412">
    <property type="term" value="P:translation"/>
    <property type="evidence" value="ECO:0007669"/>
    <property type="project" value="InterPro"/>
</dbReference>